<evidence type="ECO:0000313" key="1">
    <source>
        <dbReference type="EMBL" id="KAK8777933.1"/>
    </source>
</evidence>
<gene>
    <name evidence="1" type="ORF">V5799_020729</name>
</gene>
<comment type="caution">
    <text evidence="1">The sequence shown here is derived from an EMBL/GenBank/DDBJ whole genome shotgun (WGS) entry which is preliminary data.</text>
</comment>
<sequence>MKGKAEYVQLEHNEWPKRYEACGDAVEQSPIHVHYLDSRFLQFKPLYFAGFENHYSYVVENGMHGREHDCVIPHPWSQDGDFIDSIQEPTNPLRPTS</sequence>
<dbReference type="Proteomes" id="UP001321473">
    <property type="component" value="Unassembled WGS sequence"/>
</dbReference>
<accession>A0AAQ4ETX7</accession>
<evidence type="ECO:0000313" key="2">
    <source>
        <dbReference type="Proteomes" id="UP001321473"/>
    </source>
</evidence>
<keyword evidence="2" id="KW-1185">Reference proteome</keyword>
<protein>
    <submittedName>
        <fullName evidence="1">Uncharacterized protein</fullName>
    </submittedName>
</protein>
<dbReference type="EMBL" id="JARKHS020011298">
    <property type="protein sequence ID" value="KAK8777933.1"/>
    <property type="molecule type" value="Genomic_DNA"/>
</dbReference>
<reference evidence="1 2" key="1">
    <citation type="journal article" date="2023" name="Arcadia Sci">
        <title>De novo assembly of a long-read Amblyomma americanum tick genome.</title>
        <authorList>
            <person name="Chou S."/>
            <person name="Poskanzer K.E."/>
            <person name="Rollins M."/>
            <person name="Thuy-Boun P.S."/>
        </authorList>
    </citation>
    <scope>NUCLEOTIDE SEQUENCE [LARGE SCALE GENOMIC DNA]</scope>
    <source>
        <strain evidence="1">F_SG_1</strain>
        <tissue evidence="1">Salivary glands</tissue>
    </source>
</reference>
<name>A0AAQ4ETX7_AMBAM</name>
<proteinExistence type="predicted"/>
<dbReference type="AlphaFoldDB" id="A0AAQ4ETX7"/>
<organism evidence="1 2">
    <name type="scientific">Amblyomma americanum</name>
    <name type="common">Lone star tick</name>
    <dbReference type="NCBI Taxonomy" id="6943"/>
    <lineage>
        <taxon>Eukaryota</taxon>
        <taxon>Metazoa</taxon>
        <taxon>Ecdysozoa</taxon>
        <taxon>Arthropoda</taxon>
        <taxon>Chelicerata</taxon>
        <taxon>Arachnida</taxon>
        <taxon>Acari</taxon>
        <taxon>Parasitiformes</taxon>
        <taxon>Ixodida</taxon>
        <taxon>Ixodoidea</taxon>
        <taxon>Ixodidae</taxon>
        <taxon>Amblyomminae</taxon>
        <taxon>Amblyomma</taxon>
    </lineage>
</organism>